<keyword evidence="2" id="KW-0812">Transmembrane</keyword>
<feature type="compositionally biased region" description="Polar residues" evidence="1">
    <location>
        <begin position="651"/>
        <end position="662"/>
    </location>
</feature>
<proteinExistence type="predicted"/>
<accession>A0A814KZF6</accession>
<keyword evidence="2" id="KW-0472">Membrane</keyword>
<feature type="region of interest" description="Disordered" evidence="1">
    <location>
        <begin position="456"/>
        <end position="475"/>
    </location>
</feature>
<evidence type="ECO:0000313" key="3">
    <source>
        <dbReference type="EMBL" id="CAF1058175.1"/>
    </source>
</evidence>
<feature type="region of interest" description="Disordered" evidence="1">
    <location>
        <begin position="602"/>
        <end position="626"/>
    </location>
</feature>
<evidence type="ECO:0000256" key="1">
    <source>
        <dbReference type="SAM" id="MobiDB-lite"/>
    </source>
</evidence>
<evidence type="ECO:0000256" key="2">
    <source>
        <dbReference type="SAM" id="Phobius"/>
    </source>
</evidence>
<reference evidence="3" key="1">
    <citation type="submission" date="2021-02" db="EMBL/GenBank/DDBJ databases">
        <authorList>
            <person name="Nowell W R."/>
        </authorList>
    </citation>
    <scope>NUCLEOTIDE SEQUENCE</scope>
</reference>
<evidence type="ECO:0000313" key="4">
    <source>
        <dbReference type="Proteomes" id="UP000663882"/>
    </source>
</evidence>
<dbReference type="AlphaFoldDB" id="A0A814KZF6"/>
<protein>
    <recommendedName>
        <fullName evidence="5">SUEL-type lectin domain-containing protein</fullName>
    </recommendedName>
</protein>
<feature type="transmembrane region" description="Helical" evidence="2">
    <location>
        <begin position="415"/>
        <end position="439"/>
    </location>
</feature>
<dbReference type="OrthoDB" id="9998829at2759"/>
<dbReference type="Proteomes" id="UP000663882">
    <property type="component" value="Unassembled WGS sequence"/>
</dbReference>
<keyword evidence="2" id="KW-1133">Transmembrane helix</keyword>
<dbReference type="EMBL" id="CAJNOO010000901">
    <property type="protein sequence ID" value="CAF1058175.1"/>
    <property type="molecule type" value="Genomic_DNA"/>
</dbReference>
<name>A0A814KZF6_9BILA</name>
<sequence length="662" mass="76722">MVLLLPYCGNLYQGRMYIQIFLVLYSQILISYAYKTSPTPWFCTDPNALDSSVEISRKLPSCLSGYAIDIEDVVYESTIDGTCSGRSLCSTHNKNTLTFACNQKQMCDVNIKHFRFHINKTCGSTVRFFTKYRCLPVIHEQKNYLCESTIRRTNLADINLSCERYYRLHITMALVGISVKPNDNTGKTQFKCNKNIYWLCNYYIADAYRNVCNNQLNRGNGEHCQIRSSDRPRLKGCEYGEASNFSLVEYSCIPECYGEGITEDLPRIDICSNTTPDRIPINRGLLQSPYYPSPLGKYLSCIKKLYVTRESRLRLFMLEKSIEYYHELNIRLLNNEPNTQRTLAKNELFDTNITSQRHDEIVEIELKTKHNGGGNFLLYFQVDSRISEYAPLVLETDRTSYDNNRREKVLIKRDWGVAIGSIIGIILVLLLIIIVIIIVRISKRRRTRTLKYLKPDDDHHQHLNEPTSLHDRHHPKKPIQIEHPHLLSTSPKHISSSNINHDNISDRETLLKHPPSINIIRNTHDTNQYIEPKSFEDRKKFFDDNISSKPIQDHRENEQNVRRTAPLATPEHAKQRIANTLCDAPMASTETLDVANNTINSERMKRPTQAPPKIPPPRMDLHHPKPSAPPIHLLQNDLSENTRPHHHHVHQIQQWNNKNQYV</sequence>
<organism evidence="3 4">
    <name type="scientific">Rotaria sordida</name>
    <dbReference type="NCBI Taxonomy" id="392033"/>
    <lineage>
        <taxon>Eukaryota</taxon>
        <taxon>Metazoa</taxon>
        <taxon>Spiralia</taxon>
        <taxon>Gnathifera</taxon>
        <taxon>Rotifera</taxon>
        <taxon>Eurotatoria</taxon>
        <taxon>Bdelloidea</taxon>
        <taxon>Philodinida</taxon>
        <taxon>Philodinidae</taxon>
        <taxon>Rotaria</taxon>
    </lineage>
</organism>
<evidence type="ECO:0008006" key="5">
    <source>
        <dbReference type="Google" id="ProtNLM"/>
    </source>
</evidence>
<comment type="caution">
    <text evidence="3">The sequence shown here is derived from an EMBL/GenBank/DDBJ whole genome shotgun (WGS) entry which is preliminary data.</text>
</comment>
<gene>
    <name evidence="3" type="ORF">RFH988_LOCUS17105</name>
</gene>
<feature type="compositionally biased region" description="Pro residues" evidence="1">
    <location>
        <begin position="609"/>
        <end position="618"/>
    </location>
</feature>
<feature type="region of interest" description="Disordered" evidence="1">
    <location>
        <begin position="643"/>
        <end position="662"/>
    </location>
</feature>